<dbReference type="FunFam" id="1.10.238.230:FF:000002">
    <property type="entry name" value="Serine/threonine protein phosphatase 2A regulatory subunit B''alpha"/>
    <property type="match status" value="1"/>
</dbReference>
<dbReference type="Pfam" id="PF17958">
    <property type="entry name" value="EF-hand_13"/>
    <property type="match status" value="1"/>
</dbReference>
<dbReference type="PANTHER" id="PTHR14095:SF0">
    <property type="entry name" value="MIP22305P"/>
    <property type="match status" value="1"/>
</dbReference>
<dbReference type="FunFam" id="1.10.238.220:FF:000003">
    <property type="entry name" value="Phosphoprotein phosphatase 2A regulatory subunit"/>
    <property type="match status" value="1"/>
</dbReference>
<keyword evidence="2" id="KW-0106">Calcium</keyword>
<evidence type="ECO:0000259" key="4">
    <source>
        <dbReference type="Pfam" id="PF17958"/>
    </source>
</evidence>
<dbReference type="Gene3D" id="1.10.238.220">
    <property type="match status" value="1"/>
</dbReference>
<sequence length="336" mass="38758">MVYFNSCVQVKRLIDDAKSGNPTNVLGTSDNATNSGSSSLPSMFPAGSAPPLSPRSSTGSPRTFKQKTGPSFPVNPLKLVREQLQEVIPQFYFQNGCPPTSELKDHCLSRISHFFNDHPDGLQIDEFRYVTKEICKLPSFFCSAIFRNIDMNFTGKVTRDAFIKYWVDGNMLTMDTATQIFHILKQPDCKYLTQADFIVVLQELLATHPGLEFLRTTQEFQERYAETVIYRIFYYINSSGNGRLTLRELKRGNLIAALHHVDEEEDINKVLRFFSYEHFYVIYCKFWELDTDHDFLIDRDNLIKYGNHSLTYRIVERIFSQVSGAMHFSCFKFESS</sequence>
<dbReference type="GO" id="GO:0046872">
    <property type="term" value="F:metal ion binding"/>
    <property type="evidence" value="ECO:0007669"/>
    <property type="project" value="UniProtKB-KW"/>
</dbReference>
<dbReference type="GO" id="GO:0019888">
    <property type="term" value="F:protein phosphatase regulator activity"/>
    <property type="evidence" value="ECO:0007669"/>
    <property type="project" value="TreeGrafter"/>
</dbReference>
<proteinExistence type="predicted"/>
<keyword evidence="1" id="KW-0479">Metal-binding</keyword>
<feature type="domain" description="PP2A regulatory subunit B'' EF-hand" evidence="4">
    <location>
        <begin position="175"/>
        <end position="264"/>
    </location>
</feature>
<dbReference type="InterPro" id="IPR011992">
    <property type="entry name" value="EF-hand-dom_pair"/>
</dbReference>
<reference evidence="5" key="1">
    <citation type="submission" date="2018-02" db="EMBL/GenBank/DDBJ databases">
        <title>Rhizophora mucronata_Transcriptome.</title>
        <authorList>
            <person name="Meera S.P."/>
            <person name="Sreeshan A."/>
            <person name="Augustine A."/>
        </authorList>
    </citation>
    <scope>NUCLEOTIDE SEQUENCE</scope>
    <source>
        <tissue evidence="5">Leaf</tissue>
    </source>
</reference>
<dbReference type="AlphaFoldDB" id="A0A2P2LTT3"/>
<organism evidence="5">
    <name type="scientific">Rhizophora mucronata</name>
    <name type="common">Asiatic mangrove</name>
    <dbReference type="NCBI Taxonomy" id="61149"/>
    <lineage>
        <taxon>Eukaryota</taxon>
        <taxon>Viridiplantae</taxon>
        <taxon>Streptophyta</taxon>
        <taxon>Embryophyta</taxon>
        <taxon>Tracheophyta</taxon>
        <taxon>Spermatophyta</taxon>
        <taxon>Magnoliopsida</taxon>
        <taxon>eudicotyledons</taxon>
        <taxon>Gunneridae</taxon>
        <taxon>Pentapetalae</taxon>
        <taxon>rosids</taxon>
        <taxon>fabids</taxon>
        <taxon>Malpighiales</taxon>
        <taxon>Rhizophoraceae</taxon>
        <taxon>Rhizophora</taxon>
    </lineage>
</organism>
<dbReference type="EMBL" id="GGEC01040895">
    <property type="protein sequence ID" value="MBX21379.1"/>
    <property type="molecule type" value="Transcribed_RNA"/>
</dbReference>
<evidence type="ECO:0000256" key="3">
    <source>
        <dbReference type="SAM" id="MobiDB-lite"/>
    </source>
</evidence>
<feature type="region of interest" description="Disordered" evidence="3">
    <location>
        <begin position="18"/>
        <end position="71"/>
    </location>
</feature>
<dbReference type="PANTHER" id="PTHR14095">
    <property type="entry name" value="PHOSPHATASE 2A REGULATORY SUBUNIT-RELATED"/>
    <property type="match status" value="1"/>
</dbReference>
<dbReference type="Gene3D" id="1.10.238.230">
    <property type="match status" value="1"/>
</dbReference>
<evidence type="ECO:0000313" key="5">
    <source>
        <dbReference type="EMBL" id="MBX21379.1"/>
    </source>
</evidence>
<dbReference type="GO" id="GO:0000159">
    <property type="term" value="C:protein phosphatase type 2A complex"/>
    <property type="evidence" value="ECO:0007669"/>
    <property type="project" value="TreeGrafter"/>
</dbReference>
<accession>A0A2P2LTT3</accession>
<feature type="compositionally biased region" description="Polar residues" evidence="3">
    <location>
        <begin position="54"/>
        <end position="69"/>
    </location>
</feature>
<feature type="compositionally biased region" description="Polar residues" evidence="3">
    <location>
        <begin position="20"/>
        <end position="41"/>
    </location>
</feature>
<dbReference type="SUPFAM" id="SSF47473">
    <property type="entry name" value="EF-hand"/>
    <property type="match status" value="2"/>
</dbReference>
<name>A0A2P2LTT3_RHIMU</name>
<evidence type="ECO:0000256" key="1">
    <source>
        <dbReference type="ARBA" id="ARBA00022723"/>
    </source>
</evidence>
<protein>
    <submittedName>
        <fullName evidence="5">Calcium ion binding protein</fullName>
    </submittedName>
</protein>
<dbReference type="Gene3D" id="1.10.238.10">
    <property type="entry name" value="EF-hand"/>
    <property type="match status" value="1"/>
</dbReference>
<evidence type="ECO:0000256" key="2">
    <source>
        <dbReference type="ARBA" id="ARBA00022837"/>
    </source>
</evidence>
<dbReference type="InterPro" id="IPR041534">
    <property type="entry name" value="EF-hand_13"/>
</dbReference>